<dbReference type="GO" id="GO:0019005">
    <property type="term" value="C:SCF ubiquitin ligase complex"/>
    <property type="evidence" value="ECO:0007669"/>
    <property type="project" value="TreeGrafter"/>
</dbReference>
<dbReference type="AlphaFoldDB" id="A0AAN8SG20"/>
<evidence type="ECO:0000313" key="4">
    <source>
        <dbReference type="EMBL" id="KAK6645514.1"/>
    </source>
</evidence>
<name>A0AAN8SG20_POLSC</name>
<comment type="pathway">
    <text evidence="1">Protein modification; protein ubiquitination.</text>
</comment>
<comment type="caution">
    <text evidence="4">The sequence shown here is derived from an EMBL/GenBank/DDBJ whole genome shotgun (WGS) entry which is preliminary data.</text>
</comment>
<feature type="compositionally biased region" description="Basic and acidic residues" evidence="3">
    <location>
        <begin position="48"/>
        <end position="59"/>
    </location>
</feature>
<dbReference type="GO" id="GO:0005634">
    <property type="term" value="C:nucleus"/>
    <property type="evidence" value="ECO:0007669"/>
    <property type="project" value="TreeGrafter"/>
</dbReference>
<dbReference type="GO" id="GO:0005737">
    <property type="term" value="C:cytoplasm"/>
    <property type="evidence" value="ECO:0007669"/>
    <property type="project" value="TreeGrafter"/>
</dbReference>
<evidence type="ECO:0000256" key="1">
    <source>
        <dbReference type="ARBA" id="ARBA00004906"/>
    </source>
</evidence>
<feature type="region of interest" description="Disordered" evidence="3">
    <location>
        <begin position="38"/>
        <end position="77"/>
    </location>
</feature>
<dbReference type="InterPro" id="IPR040394">
    <property type="entry name" value="FBX25/32"/>
</dbReference>
<evidence type="ECO:0000313" key="5">
    <source>
        <dbReference type="Proteomes" id="UP001372834"/>
    </source>
</evidence>
<dbReference type="Proteomes" id="UP001372834">
    <property type="component" value="Unassembled WGS sequence"/>
</dbReference>
<proteinExistence type="predicted"/>
<sequence length="223" mass="25512">MPFISKDWRSPGEEWVKTEEGWEKKKILECGRQLLVSQTENTSSRPGKSRDVCSKETGKRTCQRAGNRHEGFSPSENINSNSDLLEIKKKIRLEKSKPFVFDMSSLSIRTAGNRVLEKKFHTSSLCQLLVLMLKKNALPFMTLMQTNHFGSDLMKKKILTDSVDPVGLLVDVIGVIIDNLIERSEPNFSRAKQIFAVRFDPTIWEKYDFLEGKLTLAVIYIRA</sequence>
<reference evidence="4 5" key="1">
    <citation type="submission" date="2023-10" db="EMBL/GenBank/DDBJ databases">
        <title>Genomes of two closely related lineages of the louse Polyplax serrata with different host specificities.</title>
        <authorList>
            <person name="Martinu J."/>
            <person name="Tarabai H."/>
            <person name="Stefka J."/>
            <person name="Hypsa V."/>
        </authorList>
    </citation>
    <scope>NUCLEOTIDE SEQUENCE [LARGE SCALE GENOMIC DNA]</scope>
    <source>
        <strain evidence="4">HR10_N</strain>
    </source>
</reference>
<dbReference type="EMBL" id="JAWJWE010000001">
    <property type="protein sequence ID" value="KAK6645514.1"/>
    <property type="molecule type" value="Genomic_DNA"/>
</dbReference>
<organism evidence="4 5">
    <name type="scientific">Polyplax serrata</name>
    <name type="common">Common mouse louse</name>
    <dbReference type="NCBI Taxonomy" id="468196"/>
    <lineage>
        <taxon>Eukaryota</taxon>
        <taxon>Metazoa</taxon>
        <taxon>Ecdysozoa</taxon>
        <taxon>Arthropoda</taxon>
        <taxon>Hexapoda</taxon>
        <taxon>Insecta</taxon>
        <taxon>Pterygota</taxon>
        <taxon>Neoptera</taxon>
        <taxon>Paraneoptera</taxon>
        <taxon>Psocodea</taxon>
        <taxon>Troctomorpha</taxon>
        <taxon>Phthiraptera</taxon>
        <taxon>Anoplura</taxon>
        <taxon>Polyplacidae</taxon>
        <taxon>Polyplax</taxon>
    </lineage>
</organism>
<evidence type="ECO:0000256" key="2">
    <source>
        <dbReference type="ARBA" id="ARBA00022786"/>
    </source>
</evidence>
<dbReference type="GO" id="GO:0016567">
    <property type="term" value="P:protein ubiquitination"/>
    <property type="evidence" value="ECO:0007669"/>
    <property type="project" value="TreeGrafter"/>
</dbReference>
<gene>
    <name evidence="4" type="ORF">RUM43_001791</name>
</gene>
<keyword evidence="2" id="KW-0833">Ubl conjugation pathway</keyword>
<accession>A0AAN8SG20</accession>
<dbReference type="PANTHER" id="PTHR13123:SF7">
    <property type="entry name" value="LD30288P"/>
    <property type="match status" value="1"/>
</dbReference>
<dbReference type="PANTHER" id="PTHR13123">
    <property type="entry name" value="LD30288P"/>
    <property type="match status" value="1"/>
</dbReference>
<evidence type="ECO:0000256" key="3">
    <source>
        <dbReference type="SAM" id="MobiDB-lite"/>
    </source>
</evidence>
<protein>
    <submittedName>
        <fullName evidence="4">Uncharacterized protein</fullName>
    </submittedName>
</protein>